<keyword evidence="2" id="KW-1185">Reference proteome</keyword>
<evidence type="ECO:0000313" key="2">
    <source>
        <dbReference type="Proteomes" id="UP001175211"/>
    </source>
</evidence>
<proteinExistence type="predicted"/>
<accession>A0AA39NQ82</accession>
<comment type="caution">
    <text evidence="1">The sequence shown here is derived from an EMBL/GenBank/DDBJ whole genome shotgun (WGS) entry which is preliminary data.</text>
</comment>
<dbReference type="RefSeq" id="XP_060339647.1">
    <property type="nucleotide sequence ID" value="XM_060483199.1"/>
</dbReference>
<dbReference type="AlphaFoldDB" id="A0AA39NQ82"/>
<dbReference type="EMBL" id="JAUEPS010000001">
    <property type="protein sequence ID" value="KAK0469854.1"/>
    <property type="molecule type" value="Genomic_DNA"/>
</dbReference>
<sequence>MDSSRQFYGYSQQSAEHAPQYLGYLSQTFNSNWLTDPYSQAQGQMRQPTYQPVHEMSSLGANGPSMGEFAYKFSHSASGVITGEAANTAAASLPSTQYFPPLPAPLSQMRDGNVHTNTYPQPEQPLCTDSAVGEVLLQGELRCPFNACGDAGNALPYCKLGDHLRKYHKSLFSRHGKVTACPFCLPYKCFTPNFSRHFVKHCKSKPYTCHCGNLVTWRIDNFKRHVANKHS</sequence>
<protein>
    <submittedName>
        <fullName evidence="1">Uncharacterized protein</fullName>
    </submittedName>
</protein>
<gene>
    <name evidence="1" type="ORF">EV420DRAFT_71507</name>
</gene>
<evidence type="ECO:0000313" key="1">
    <source>
        <dbReference type="EMBL" id="KAK0469854.1"/>
    </source>
</evidence>
<dbReference type="Proteomes" id="UP001175211">
    <property type="component" value="Unassembled WGS sequence"/>
</dbReference>
<reference evidence="1" key="1">
    <citation type="submission" date="2023-06" db="EMBL/GenBank/DDBJ databases">
        <authorList>
            <consortium name="Lawrence Berkeley National Laboratory"/>
            <person name="Ahrendt S."/>
            <person name="Sahu N."/>
            <person name="Indic B."/>
            <person name="Wong-Bajracharya J."/>
            <person name="Merenyi Z."/>
            <person name="Ke H.-M."/>
            <person name="Monk M."/>
            <person name="Kocsube S."/>
            <person name="Drula E."/>
            <person name="Lipzen A."/>
            <person name="Balint B."/>
            <person name="Henrissat B."/>
            <person name="Andreopoulos B."/>
            <person name="Martin F.M."/>
            <person name="Harder C.B."/>
            <person name="Rigling D."/>
            <person name="Ford K.L."/>
            <person name="Foster G.D."/>
            <person name="Pangilinan J."/>
            <person name="Papanicolaou A."/>
            <person name="Barry K."/>
            <person name="LaButti K."/>
            <person name="Viragh M."/>
            <person name="Koriabine M."/>
            <person name="Yan M."/>
            <person name="Riley R."/>
            <person name="Champramary S."/>
            <person name="Plett K.L."/>
            <person name="Tsai I.J."/>
            <person name="Slot J."/>
            <person name="Sipos G."/>
            <person name="Plett J."/>
            <person name="Nagy L.G."/>
            <person name="Grigoriev I.V."/>
        </authorList>
    </citation>
    <scope>NUCLEOTIDE SEQUENCE</scope>
    <source>
        <strain evidence="1">CCBAS 213</strain>
    </source>
</reference>
<dbReference type="GeneID" id="85366747"/>
<organism evidence="1 2">
    <name type="scientific">Armillaria tabescens</name>
    <name type="common">Ringless honey mushroom</name>
    <name type="synonym">Agaricus tabescens</name>
    <dbReference type="NCBI Taxonomy" id="1929756"/>
    <lineage>
        <taxon>Eukaryota</taxon>
        <taxon>Fungi</taxon>
        <taxon>Dikarya</taxon>
        <taxon>Basidiomycota</taxon>
        <taxon>Agaricomycotina</taxon>
        <taxon>Agaricomycetes</taxon>
        <taxon>Agaricomycetidae</taxon>
        <taxon>Agaricales</taxon>
        <taxon>Marasmiineae</taxon>
        <taxon>Physalacriaceae</taxon>
        <taxon>Desarmillaria</taxon>
    </lineage>
</organism>
<name>A0AA39NQ82_ARMTA</name>